<comment type="caution">
    <text evidence="8">The sequence shown here is derived from an EMBL/GenBank/DDBJ whole genome shotgun (WGS) entry which is preliminary data.</text>
</comment>
<dbReference type="Pfam" id="PF13440">
    <property type="entry name" value="Polysacc_synt_3"/>
    <property type="match status" value="1"/>
</dbReference>
<organism evidence="8 9">
    <name type="scientific">Campylobacter californiensis</name>
    <dbReference type="NCBI Taxonomy" id="1032243"/>
    <lineage>
        <taxon>Bacteria</taxon>
        <taxon>Pseudomonadati</taxon>
        <taxon>Campylobacterota</taxon>
        <taxon>Epsilonproteobacteria</taxon>
        <taxon>Campylobacterales</taxon>
        <taxon>Campylobacteraceae</taxon>
        <taxon>Campylobacter</taxon>
    </lineage>
</organism>
<sequence length="478" mass="54410">MKFKTQVVSGVRWTSISVIAKAVLQLIQLMVLVRFLDKSDFGIMAILMIFINFSQVFVDFGISKAIVHYQNISRSDLGTLYCVNVLFGLLIYCGLFICSEYIAFFYGEPLLIDYLRIIGIILVIQSFGLQFDVLFQKSLKFNIIAKIEIFAVFVSFCLSIILAVNNFGVMALIYPMIAMTIIKTFIFIFFGIKEYGFSFAFNIKCVRKYIVFGSYSVGDSVVSTISGQMDVILIGKFIGVESLGIYNVLKDFILRPTQIINPIVTKVAFPLMSKINDNLNSLKYMYLKIINYTSSIAFPVYTIAIVMAEDILYVLLGEKWISQAILLRILAVWAMFYFISSPVGALIMAAGKPNVSFYWNSTRLIYMPVVVYISSFWGEIGVAVGMLIVILLLYIPGWYFLIYRICNASLKEYSGSLLKSFCISTTIGIVVYFFIEFISNNLYIKLFFVLPLGFLILLFLNKYLNKDFYNAILDIIRK</sequence>
<dbReference type="InterPro" id="IPR050833">
    <property type="entry name" value="Poly_Biosynth_Transport"/>
</dbReference>
<protein>
    <submittedName>
        <fullName evidence="8">MOP flippase family protein</fullName>
    </submittedName>
</protein>
<evidence type="ECO:0000313" key="8">
    <source>
        <dbReference type="EMBL" id="MBE2986044.1"/>
    </source>
</evidence>
<name>A0ABD4JH13_9BACT</name>
<dbReference type="RefSeq" id="WP_336613099.1">
    <property type="nucleotide sequence ID" value="NZ_JADBHS010000004.1"/>
</dbReference>
<dbReference type="CDD" id="cd13127">
    <property type="entry name" value="MATE_tuaB_like"/>
    <property type="match status" value="1"/>
</dbReference>
<keyword evidence="4 7" id="KW-0812">Transmembrane</keyword>
<dbReference type="EMBL" id="JADBHS010000004">
    <property type="protein sequence ID" value="MBE2986044.1"/>
    <property type="molecule type" value="Genomic_DNA"/>
</dbReference>
<dbReference type="PANTHER" id="PTHR30250">
    <property type="entry name" value="PST FAMILY PREDICTED COLANIC ACID TRANSPORTER"/>
    <property type="match status" value="1"/>
</dbReference>
<dbReference type="PANTHER" id="PTHR30250:SF10">
    <property type="entry name" value="LIPOPOLYSACCHARIDE BIOSYNTHESIS PROTEIN WZXC"/>
    <property type="match status" value="1"/>
</dbReference>
<evidence type="ECO:0000256" key="5">
    <source>
        <dbReference type="ARBA" id="ARBA00022989"/>
    </source>
</evidence>
<proteinExistence type="inferred from homology"/>
<keyword evidence="3" id="KW-1003">Cell membrane</keyword>
<feature type="transmembrane region" description="Helical" evidence="7">
    <location>
        <begin position="79"/>
        <end position="102"/>
    </location>
</feature>
<evidence type="ECO:0000256" key="4">
    <source>
        <dbReference type="ARBA" id="ARBA00022692"/>
    </source>
</evidence>
<feature type="transmembrane region" description="Helical" evidence="7">
    <location>
        <begin position="41"/>
        <end position="67"/>
    </location>
</feature>
<evidence type="ECO:0000256" key="7">
    <source>
        <dbReference type="SAM" id="Phobius"/>
    </source>
</evidence>
<feature type="transmembrane region" description="Helical" evidence="7">
    <location>
        <begin position="171"/>
        <end position="192"/>
    </location>
</feature>
<keyword evidence="5 7" id="KW-1133">Transmembrane helix</keyword>
<reference evidence="8 9" key="1">
    <citation type="submission" date="2020-10" db="EMBL/GenBank/DDBJ databases">
        <title>Campylobacter californiensis sp. nov. isolated from cattle and feral swine in California.</title>
        <authorList>
            <person name="Miller W.G."/>
        </authorList>
    </citation>
    <scope>NUCLEOTIDE SEQUENCE [LARGE SCALE GENOMIC DNA]</scope>
    <source>
        <strain evidence="8 9">RM12919</strain>
    </source>
</reference>
<dbReference type="AlphaFoldDB" id="A0ABD4JH13"/>
<dbReference type="GO" id="GO:0005886">
    <property type="term" value="C:plasma membrane"/>
    <property type="evidence" value="ECO:0007669"/>
    <property type="project" value="UniProtKB-SubCell"/>
</dbReference>
<feature type="transmembrane region" description="Helical" evidence="7">
    <location>
        <begin position="417"/>
        <end position="435"/>
    </location>
</feature>
<comment type="similarity">
    <text evidence="2">Belongs to the polysaccharide synthase family.</text>
</comment>
<feature type="transmembrane region" description="Helical" evidence="7">
    <location>
        <begin position="114"/>
        <end position="135"/>
    </location>
</feature>
<gene>
    <name evidence="8" type="ORF">CCAL12919_02700</name>
</gene>
<feature type="transmembrane region" description="Helical" evidence="7">
    <location>
        <begin position="12"/>
        <end position="35"/>
    </location>
</feature>
<evidence type="ECO:0000256" key="6">
    <source>
        <dbReference type="ARBA" id="ARBA00023136"/>
    </source>
</evidence>
<evidence type="ECO:0000313" key="9">
    <source>
        <dbReference type="Proteomes" id="UP001318760"/>
    </source>
</evidence>
<dbReference type="NCBIfam" id="NF007773">
    <property type="entry name" value="PRK10459.1"/>
    <property type="match status" value="1"/>
</dbReference>
<feature type="transmembrane region" description="Helical" evidence="7">
    <location>
        <begin position="441"/>
        <end position="460"/>
    </location>
</feature>
<keyword evidence="6 7" id="KW-0472">Membrane</keyword>
<feature type="transmembrane region" description="Helical" evidence="7">
    <location>
        <begin position="147"/>
        <end position="165"/>
    </location>
</feature>
<feature type="transmembrane region" description="Helical" evidence="7">
    <location>
        <begin position="320"/>
        <end position="350"/>
    </location>
</feature>
<accession>A0ABD4JH13</accession>
<feature type="transmembrane region" description="Helical" evidence="7">
    <location>
        <begin position="383"/>
        <end position="405"/>
    </location>
</feature>
<evidence type="ECO:0000256" key="1">
    <source>
        <dbReference type="ARBA" id="ARBA00004651"/>
    </source>
</evidence>
<feature type="transmembrane region" description="Helical" evidence="7">
    <location>
        <begin position="289"/>
        <end position="308"/>
    </location>
</feature>
<evidence type="ECO:0000256" key="3">
    <source>
        <dbReference type="ARBA" id="ARBA00022475"/>
    </source>
</evidence>
<comment type="subcellular location">
    <subcellularLocation>
        <location evidence="1">Cell membrane</location>
        <topology evidence="1">Multi-pass membrane protein</topology>
    </subcellularLocation>
</comment>
<evidence type="ECO:0000256" key="2">
    <source>
        <dbReference type="ARBA" id="ARBA00007430"/>
    </source>
</evidence>
<dbReference type="Proteomes" id="UP001318760">
    <property type="component" value="Unassembled WGS sequence"/>
</dbReference>